<dbReference type="InterPro" id="IPR021099">
    <property type="entry name" value="PORR_domain"/>
</dbReference>
<proteinExistence type="predicted"/>
<feature type="transmembrane region" description="Helical" evidence="1">
    <location>
        <begin position="26"/>
        <end position="48"/>
    </location>
</feature>
<organism evidence="3 4">
    <name type="scientific">Dovyalis caffra</name>
    <dbReference type="NCBI Taxonomy" id="77055"/>
    <lineage>
        <taxon>Eukaryota</taxon>
        <taxon>Viridiplantae</taxon>
        <taxon>Streptophyta</taxon>
        <taxon>Embryophyta</taxon>
        <taxon>Tracheophyta</taxon>
        <taxon>Spermatophyta</taxon>
        <taxon>Magnoliopsida</taxon>
        <taxon>eudicotyledons</taxon>
        <taxon>Gunneridae</taxon>
        <taxon>Pentapetalae</taxon>
        <taxon>rosids</taxon>
        <taxon>fabids</taxon>
        <taxon>Malpighiales</taxon>
        <taxon>Salicaceae</taxon>
        <taxon>Flacourtieae</taxon>
        <taxon>Dovyalis</taxon>
    </lineage>
</organism>
<evidence type="ECO:0000256" key="1">
    <source>
        <dbReference type="SAM" id="Phobius"/>
    </source>
</evidence>
<keyword evidence="4" id="KW-1185">Reference proteome</keyword>
<evidence type="ECO:0000313" key="3">
    <source>
        <dbReference type="EMBL" id="CAK7334695.1"/>
    </source>
</evidence>
<dbReference type="PANTHER" id="PTHR31476">
    <property type="entry name" value="PROTEIN WHAT'S THIS FACTOR 1 HOMOLOG, CHLOROPLASTIC"/>
    <property type="match status" value="1"/>
</dbReference>
<dbReference type="Pfam" id="PF11955">
    <property type="entry name" value="PORR"/>
    <property type="match status" value="1"/>
</dbReference>
<name>A0AAV1RIK8_9ROSI</name>
<dbReference type="InterPro" id="IPR045040">
    <property type="entry name" value="PORR_fam"/>
</dbReference>
<dbReference type="PANTHER" id="PTHR31476:SF11">
    <property type="entry name" value="UBIQUITIN CARBOXYL-TERMINAL HYDROLASE FAMILY PROTEIN"/>
    <property type="match status" value="1"/>
</dbReference>
<accession>A0AAV1RIK8</accession>
<keyword evidence="1" id="KW-1133">Transmembrane helix</keyword>
<dbReference type="Proteomes" id="UP001314170">
    <property type="component" value="Unassembled WGS sequence"/>
</dbReference>
<protein>
    <recommendedName>
        <fullName evidence="2">PORR domain-containing protein</fullName>
    </recommendedName>
</protein>
<reference evidence="3 4" key="1">
    <citation type="submission" date="2024-01" db="EMBL/GenBank/DDBJ databases">
        <authorList>
            <person name="Waweru B."/>
        </authorList>
    </citation>
    <scope>NUCLEOTIDE SEQUENCE [LARGE SCALE GENOMIC DNA]</scope>
</reference>
<comment type="caution">
    <text evidence="3">The sequence shown here is derived from an EMBL/GenBank/DDBJ whole genome shotgun (WGS) entry which is preliminary data.</text>
</comment>
<dbReference type="AlphaFoldDB" id="A0AAV1RIK8"/>
<dbReference type="EMBL" id="CAWUPB010000950">
    <property type="protein sequence ID" value="CAK7334695.1"/>
    <property type="molecule type" value="Genomic_DNA"/>
</dbReference>
<sequence>MTLWWESLDSIDGNEGDKFGHSVDLYAWNAIDTFMVLVLQGIIVTPIITRKGHGGTYMFPSRLLIYLIKHHGILYIGNKGARVLVFLKDAYNGSNKIKKCLLLSFRDKVVALGGRAPIDTSVIKVQGVLVFLKDAYNGSNKIKKCLLLSFRDKVVALGGRAPIDSCILMSSLLSIRTDDLNLNSVMIRNESLVDELKEALVDVEEKL</sequence>
<feature type="domain" description="PORR" evidence="2">
    <location>
        <begin position="57"/>
        <end position="112"/>
    </location>
</feature>
<dbReference type="GO" id="GO:0003723">
    <property type="term" value="F:RNA binding"/>
    <property type="evidence" value="ECO:0007669"/>
    <property type="project" value="InterPro"/>
</dbReference>
<gene>
    <name evidence="3" type="ORF">DCAF_LOCUS10052</name>
</gene>
<evidence type="ECO:0000313" key="4">
    <source>
        <dbReference type="Proteomes" id="UP001314170"/>
    </source>
</evidence>
<keyword evidence="1" id="KW-0812">Transmembrane</keyword>
<keyword evidence="1" id="KW-0472">Membrane</keyword>
<evidence type="ECO:0000259" key="2">
    <source>
        <dbReference type="Pfam" id="PF11955"/>
    </source>
</evidence>